<organism evidence="1 2">
    <name type="scientific">Lentinula aff. lateritia</name>
    <dbReference type="NCBI Taxonomy" id="2804960"/>
    <lineage>
        <taxon>Eukaryota</taxon>
        <taxon>Fungi</taxon>
        <taxon>Dikarya</taxon>
        <taxon>Basidiomycota</taxon>
        <taxon>Agaricomycotina</taxon>
        <taxon>Agaricomycetes</taxon>
        <taxon>Agaricomycetidae</taxon>
        <taxon>Agaricales</taxon>
        <taxon>Marasmiineae</taxon>
        <taxon>Omphalotaceae</taxon>
        <taxon>Lentinula</taxon>
    </lineage>
</organism>
<keyword evidence="2" id="KW-1185">Reference proteome</keyword>
<gene>
    <name evidence="1" type="ORF">F5876DRAFT_65820</name>
</gene>
<dbReference type="Proteomes" id="UP001163835">
    <property type="component" value="Unassembled WGS sequence"/>
</dbReference>
<accession>A0ACC1TZK4</accession>
<evidence type="ECO:0000313" key="1">
    <source>
        <dbReference type="EMBL" id="KAJ3810207.1"/>
    </source>
</evidence>
<dbReference type="EMBL" id="MU795114">
    <property type="protein sequence ID" value="KAJ3810207.1"/>
    <property type="molecule type" value="Genomic_DNA"/>
</dbReference>
<sequence>MVLLRFAPSPTGPLHLGGLRMALYNYLYARKFGGKWILRIEDTDTTRSVPGSVEGIRKALSWAGLDYDYGPEKEGPHGPYFQSERRDLYRLYANKLIDKGQAYRCFCSADELADVKTRLARSGSNNTYDKRCLHLSDEEVARKVKAGEKFVVRINDGITPTRPPTHDIVYGHVRDAHLSLATDPVLLKSDLFPTYHLASVVDDHEMGITHVLRGEEWLPSLPLHLDLYTHLNLTPPQFAHIPILLNPDRTKMSKRSGDVQVVDYMHRGWEPQAILNWLALAGWGAIHEATAPITDGSETDSSSSSRPSSPHRLEDAPDSTHLMTLDEMISDFDLSALTHRSSVLDGIKLEYINKHHLMKTWSTPEGLDKLANRVHGHVKDAFKSSPYTTVDNIKNAITLLEGRLTNIYDIPLHAPYLYVNPDWATAEAQNMIRKVSVDQRIQILDVFITLIQTNGWFTFQAASHESIMESLHHEREKLDVHLKVFMSVLRHALTGMKDGPGIIDIVRALGHERTVARLNAAKDLKDVKERTFFAVLGSYQFLTDLVKKHGPV</sequence>
<comment type="caution">
    <text evidence="1">The sequence shown here is derived from an EMBL/GenBank/DDBJ whole genome shotgun (WGS) entry which is preliminary data.</text>
</comment>
<name>A0ACC1TZK4_9AGAR</name>
<reference evidence="1" key="1">
    <citation type="submission" date="2022-09" db="EMBL/GenBank/DDBJ databases">
        <title>A Global Phylogenomic Analysis of the Shiitake Genus Lentinula.</title>
        <authorList>
            <consortium name="DOE Joint Genome Institute"/>
            <person name="Sierra-Patev S."/>
            <person name="Min B."/>
            <person name="Naranjo-Ortiz M."/>
            <person name="Looney B."/>
            <person name="Konkel Z."/>
            <person name="Slot J.C."/>
            <person name="Sakamoto Y."/>
            <person name="Steenwyk J.L."/>
            <person name="Rokas A."/>
            <person name="Carro J."/>
            <person name="Camarero S."/>
            <person name="Ferreira P."/>
            <person name="Molpeceres G."/>
            <person name="Ruiz-Duenas F.J."/>
            <person name="Serrano A."/>
            <person name="Henrissat B."/>
            <person name="Drula E."/>
            <person name="Hughes K.W."/>
            <person name="Mata J.L."/>
            <person name="Ishikawa N.K."/>
            <person name="Vargas-Isla R."/>
            <person name="Ushijima S."/>
            <person name="Smith C.A."/>
            <person name="Ahrendt S."/>
            <person name="Andreopoulos W."/>
            <person name="He G."/>
            <person name="Labutti K."/>
            <person name="Lipzen A."/>
            <person name="Ng V."/>
            <person name="Riley R."/>
            <person name="Sandor L."/>
            <person name="Barry K."/>
            <person name="Martinez A.T."/>
            <person name="Xiao Y."/>
            <person name="Gibbons J.G."/>
            <person name="Terashima K."/>
            <person name="Grigoriev I.V."/>
            <person name="Hibbett D.S."/>
        </authorList>
    </citation>
    <scope>NUCLEOTIDE SEQUENCE</scope>
    <source>
        <strain evidence="1">TMI1499</strain>
    </source>
</reference>
<protein>
    <submittedName>
        <fullName evidence="1">Uncharacterized protein</fullName>
    </submittedName>
</protein>
<proteinExistence type="predicted"/>
<evidence type="ECO:0000313" key="2">
    <source>
        <dbReference type="Proteomes" id="UP001163835"/>
    </source>
</evidence>